<dbReference type="GO" id="GO:0007154">
    <property type="term" value="P:cell communication"/>
    <property type="evidence" value="ECO:0007669"/>
    <property type="project" value="InterPro"/>
</dbReference>
<dbReference type="SUPFAM" id="SSF141072">
    <property type="entry name" value="CalX-like"/>
    <property type="match status" value="3"/>
</dbReference>
<gene>
    <name evidence="7" type="ORF">SKAU_G00044050</name>
</gene>
<dbReference type="PANTHER" id="PTHR45739">
    <property type="entry name" value="MATRIX PROTEIN, PUTATIVE-RELATED"/>
    <property type="match status" value="1"/>
</dbReference>
<evidence type="ECO:0000256" key="2">
    <source>
        <dbReference type="ARBA" id="ARBA00022737"/>
    </source>
</evidence>
<reference evidence="7" key="1">
    <citation type="journal article" date="2023" name="Science">
        <title>Genome structures resolve the early diversification of teleost fishes.</title>
        <authorList>
            <person name="Parey E."/>
            <person name="Louis A."/>
            <person name="Montfort J."/>
            <person name="Bouchez O."/>
            <person name="Roques C."/>
            <person name="Iampietro C."/>
            <person name="Lluch J."/>
            <person name="Castinel A."/>
            <person name="Donnadieu C."/>
            <person name="Desvignes T."/>
            <person name="Floi Bucao C."/>
            <person name="Jouanno E."/>
            <person name="Wen M."/>
            <person name="Mejri S."/>
            <person name="Dirks R."/>
            <person name="Jansen H."/>
            <person name="Henkel C."/>
            <person name="Chen W.J."/>
            <person name="Zahm M."/>
            <person name="Cabau C."/>
            <person name="Klopp C."/>
            <person name="Thompson A.W."/>
            <person name="Robinson-Rechavi M."/>
            <person name="Braasch I."/>
            <person name="Lecointre G."/>
            <person name="Bobe J."/>
            <person name="Postlethwait J.H."/>
            <person name="Berthelot C."/>
            <person name="Roest Crollius H."/>
            <person name="Guiguen Y."/>
        </authorList>
    </citation>
    <scope>NUCLEOTIDE SEQUENCE</scope>
    <source>
        <strain evidence="7">WJC10195</strain>
    </source>
</reference>
<feature type="domain" description="Calx-beta" evidence="6">
    <location>
        <begin position="149"/>
        <end position="251"/>
    </location>
</feature>
<proteinExistence type="predicted"/>
<feature type="domain" description="Calx-beta" evidence="6">
    <location>
        <begin position="269"/>
        <end position="373"/>
    </location>
</feature>
<dbReference type="InterPro" id="IPR038081">
    <property type="entry name" value="CalX-like_sf"/>
</dbReference>
<feature type="region of interest" description="Disordered" evidence="4">
    <location>
        <begin position="1076"/>
        <end position="1134"/>
    </location>
</feature>
<keyword evidence="3" id="KW-0106">Calcium</keyword>
<evidence type="ECO:0000313" key="7">
    <source>
        <dbReference type="EMBL" id="KAJ8373825.1"/>
    </source>
</evidence>
<evidence type="ECO:0000256" key="1">
    <source>
        <dbReference type="ARBA" id="ARBA00022729"/>
    </source>
</evidence>
<feature type="domain" description="Calx-beta" evidence="6">
    <location>
        <begin position="30"/>
        <end position="134"/>
    </location>
</feature>
<keyword evidence="2" id="KW-0677">Repeat</keyword>
<dbReference type="Gene3D" id="2.60.40.2030">
    <property type="match status" value="3"/>
</dbReference>
<evidence type="ECO:0000259" key="6">
    <source>
        <dbReference type="SMART" id="SM00237"/>
    </source>
</evidence>
<keyword evidence="8" id="KW-1185">Reference proteome</keyword>
<keyword evidence="5" id="KW-1133">Transmembrane helix</keyword>
<dbReference type="PANTHER" id="PTHR45739:SF15">
    <property type="entry name" value="FRAS1-RELATED EXTRACELLULAR MATRIX PROTEIN 3 PRECURSOR"/>
    <property type="match status" value="1"/>
</dbReference>
<dbReference type="InterPro" id="IPR003644">
    <property type="entry name" value="Calx_beta"/>
</dbReference>
<dbReference type="GO" id="GO:0009653">
    <property type="term" value="P:anatomical structure morphogenesis"/>
    <property type="evidence" value="ECO:0007669"/>
    <property type="project" value="TreeGrafter"/>
</dbReference>
<feature type="region of interest" description="Disordered" evidence="4">
    <location>
        <begin position="1171"/>
        <end position="1205"/>
    </location>
</feature>
<dbReference type="SMART" id="SM00237">
    <property type="entry name" value="Calx_beta"/>
    <property type="match status" value="3"/>
</dbReference>
<dbReference type="EMBL" id="JAINUF010000002">
    <property type="protein sequence ID" value="KAJ8373825.1"/>
    <property type="molecule type" value="Genomic_DNA"/>
</dbReference>
<dbReference type="Proteomes" id="UP001152622">
    <property type="component" value="Chromosome 2"/>
</dbReference>
<keyword evidence="1" id="KW-0732">Signal</keyword>
<dbReference type="InterPro" id="IPR051561">
    <property type="entry name" value="FRAS1_ECM"/>
</dbReference>
<dbReference type="Pfam" id="PF03160">
    <property type="entry name" value="Calx-beta"/>
    <property type="match status" value="2"/>
</dbReference>
<evidence type="ECO:0000256" key="5">
    <source>
        <dbReference type="SAM" id="Phobius"/>
    </source>
</evidence>
<comment type="caution">
    <text evidence="7">The sequence shown here is derived from an EMBL/GenBank/DDBJ whole genome shotgun (WGS) entry which is preliminary data.</text>
</comment>
<feature type="transmembrane region" description="Helical" evidence="5">
    <location>
        <begin position="1139"/>
        <end position="1165"/>
    </location>
</feature>
<name>A0A9Q1G1U8_SYNKA</name>
<sequence>MQYEARALPSAVRSSCLDVNADSSFPEQRQNSTASDREPSLYFGETEYTVDESAGYVEVRVWRTGTDLSKMATVTVRSRKTDPVSAEAGVDYVGISRNLDFAPGVTMQTFRVTILDDLGQPVVEGPERFELVLRMPMNAVLGEPSRTTITINDSVSDLPMVQFKDGVYNADEVDGQVSAIVYRSGDISLKSTVRCYTRQGSAQVMMDYDERPNTDASVITFLPGESEKPCVVTLVDDTVYEEEEEFRLVLGTPKSQSTFGASLGEQKEAVIKITDDKDKPIIRFSEIKFSVREPQVVGEIALVKIPILRSGDTSKVSVVRVHTKDGSATSGEDYNPLSEDVEFKEGETEHVVQVQVLYDGQREMREAFTVHMKPDEYMVAETQMNKAIVYIEEVDSVADVTFPAVPQVVSLLMYDDTVRVRESPHPPTGYPIACVTACNPKYFEFDKTGSICAAENINDTMTQYRWLVSAPSGSDGVSSPMREVDTNTFFTNTKSITLDSIYFQAGSRVQCAVRAFNANGDAGLELSSPIVVISREEGLCQPRIPGTIGAEPFSAKIRYTGPVDPDFPNLIKLTVTMPHMDGMLPVVSTRPMSNFELTLSPDGTRVGNHRCSNLLDYNEIQTRHGFLTDSTKNPEIIGETSPYQYSSALRSANSLRFYRNLNLEACLWEFHSYYDMSELLNDCGGSIGTDGQVLNLVQSYVTLRVPLFVSYVFHSPVAVGGWQHFDLQSELRLTFVYDTAILWQDGIGSPPEAELQGAMYPTSMRINGEGRLVVNFKTEARFRGQFVMSHPGTSLSSMVMSPDHPGLTFTLSLVRTEPTYNQPMQQWSYVSDFAVRDYSGTYTVKLIPCSASPNREYSLPPVCHPREPVTFDMDIRFQQVSDPVAAEFSLNTQMFLLSKRELWLSDGSMGFAEGADVAFSDGSHIFGRVMVDPVQNLGDSFACSIEKVFLCTGADGYVPKYNPTNREYGCLADAPSLLYRFKILDKAQPETQATVFGDVRFDATLAMDTPGALTLVKQAGSDGFTLSSSPLFQVAAGREWYIHTIYTVRSRENAHRNMGKRSLEYRHSVSAAGVGRSRRAVEDEVEDIGPDNNKGTNIQHIALDRSDRQRVSQRQPWSGDETQEHPLLESSGKASGANAALPATVGVAGIALLLCLVAVVVALLVRRRKRDRAAKTPPYSTSSCSAYQGSSSSRETVSTGNGSEV</sequence>
<feature type="compositionally biased region" description="Polar residues" evidence="4">
    <location>
        <begin position="1194"/>
        <end position="1205"/>
    </location>
</feature>
<keyword evidence="5" id="KW-0812">Transmembrane</keyword>
<dbReference type="AlphaFoldDB" id="A0A9Q1G1U8"/>
<evidence type="ECO:0000256" key="4">
    <source>
        <dbReference type="SAM" id="MobiDB-lite"/>
    </source>
</evidence>
<organism evidence="7 8">
    <name type="scientific">Synaphobranchus kaupii</name>
    <name type="common">Kaup's arrowtooth eel</name>
    <dbReference type="NCBI Taxonomy" id="118154"/>
    <lineage>
        <taxon>Eukaryota</taxon>
        <taxon>Metazoa</taxon>
        <taxon>Chordata</taxon>
        <taxon>Craniata</taxon>
        <taxon>Vertebrata</taxon>
        <taxon>Euteleostomi</taxon>
        <taxon>Actinopterygii</taxon>
        <taxon>Neopterygii</taxon>
        <taxon>Teleostei</taxon>
        <taxon>Anguilliformes</taxon>
        <taxon>Synaphobranchidae</taxon>
        <taxon>Synaphobranchus</taxon>
    </lineage>
</organism>
<dbReference type="OrthoDB" id="430044at2759"/>
<keyword evidence="5" id="KW-0472">Membrane</keyword>
<evidence type="ECO:0000256" key="3">
    <source>
        <dbReference type="ARBA" id="ARBA00022837"/>
    </source>
</evidence>
<evidence type="ECO:0000313" key="8">
    <source>
        <dbReference type="Proteomes" id="UP001152622"/>
    </source>
</evidence>
<protein>
    <recommendedName>
        <fullName evidence="6">Calx-beta domain-containing protein</fullName>
    </recommendedName>
</protein>
<dbReference type="GO" id="GO:0016020">
    <property type="term" value="C:membrane"/>
    <property type="evidence" value="ECO:0007669"/>
    <property type="project" value="InterPro"/>
</dbReference>
<accession>A0A9Q1G1U8</accession>
<feature type="compositionally biased region" description="Low complexity" evidence="4">
    <location>
        <begin position="1180"/>
        <end position="1193"/>
    </location>
</feature>